<name>A0A6A5X3D0_9PLEO</name>
<evidence type="ECO:0000313" key="2">
    <source>
        <dbReference type="EMBL" id="KAF2007404.1"/>
    </source>
</evidence>
<feature type="region of interest" description="Disordered" evidence="1">
    <location>
        <begin position="39"/>
        <end position="89"/>
    </location>
</feature>
<sequence length="155" mass="18423">MEIELPVFFRRRDNYIIQFLVGFPTEPGLMDEQVAERKRQYEEKRANKEQREVSDKEWLDKDEEKLVEDKDEEEEDSDEDSDPDDLYSRNLKENLSGHFHINMGIFVDAFGALPKLPQLEGKQEFDSDFETFESVDSDEYETVWLFVTNIEHLCS</sequence>
<reference evidence="2" key="1">
    <citation type="journal article" date="2020" name="Stud. Mycol.">
        <title>101 Dothideomycetes genomes: a test case for predicting lifestyles and emergence of pathogens.</title>
        <authorList>
            <person name="Haridas S."/>
            <person name="Albert R."/>
            <person name="Binder M."/>
            <person name="Bloem J."/>
            <person name="Labutti K."/>
            <person name="Salamov A."/>
            <person name="Andreopoulos B."/>
            <person name="Baker S."/>
            <person name="Barry K."/>
            <person name="Bills G."/>
            <person name="Bluhm B."/>
            <person name="Cannon C."/>
            <person name="Castanera R."/>
            <person name="Culley D."/>
            <person name="Daum C."/>
            <person name="Ezra D."/>
            <person name="Gonzalez J."/>
            <person name="Henrissat B."/>
            <person name="Kuo A."/>
            <person name="Liang C."/>
            <person name="Lipzen A."/>
            <person name="Lutzoni F."/>
            <person name="Magnuson J."/>
            <person name="Mondo S."/>
            <person name="Nolan M."/>
            <person name="Ohm R."/>
            <person name="Pangilinan J."/>
            <person name="Park H.-J."/>
            <person name="Ramirez L."/>
            <person name="Alfaro M."/>
            <person name="Sun H."/>
            <person name="Tritt A."/>
            <person name="Yoshinaga Y."/>
            <person name="Zwiers L.-H."/>
            <person name="Turgeon B."/>
            <person name="Goodwin S."/>
            <person name="Spatafora J."/>
            <person name="Crous P."/>
            <person name="Grigoriev I."/>
        </authorList>
    </citation>
    <scope>NUCLEOTIDE SEQUENCE</scope>
    <source>
        <strain evidence="2">CBS 123094</strain>
    </source>
</reference>
<feature type="compositionally biased region" description="Basic and acidic residues" evidence="1">
    <location>
        <begin position="39"/>
        <end position="68"/>
    </location>
</feature>
<gene>
    <name evidence="2" type="ORF">P154DRAFT_517140</name>
</gene>
<proteinExistence type="predicted"/>
<dbReference type="EMBL" id="ML977557">
    <property type="protein sequence ID" value="KAF2007404.1"/>
    <property type="molecule type" value="Genomic_DNA"/>
</dbReference>
<organism evidence="2 3">
    <name type="scientific">Amniculicola lignicola CBS 123094</name>
    <dbReference type="NCBI Taxonomy" id="1392246"/>
    <lineage>
        <taxon>Eukaryota</taxon>
        <taxon>Fungi</taxon>
        <taxon>Dikarya</taxon>
        <taxon>Ascomycota</taxon>
        <taxon>Pezizomycotina</taxon>
        <taxon>Dothideomycetes</taxon>
        <taxon>Pleosporomycetidae</taxon>
        <taxon>Pleosporales</taxon>
        <taxon>Amniculicolaceae</taxon>
        <taxon>Amniculicola</taxon>
    </lineage>
</organism>
<dbReference type="Proteomes" id="UP000799779">
    <property type="component" value="Unassembled WGS sequence"/>
</dbReference>
<dbReference type="AlphaFoldDB" id="A0A6A5X3D0"/>
<evidence type="ECO:0000313" key="3">
    <source>
        <dbReference type="Proteomes" id="UP000799779"/>
    </source>
</evidence>
<keyword evidence="3" id="KW-1185">Reference proteome</keyword>
<evidence type="ECO:0000256" key="1">
    <source>
        <dbReference type="SAM" id="MobiDB-lite"/>
    </source>
</evidence>
<accession>A0A6A5X3D0</accession>
<feature type="compositionally biased region" description="Acidic residues" evidence="1">
    <location>
        <begin position="69"/>
        <end position="85"/>
    </location>
</feature>
<protein>
    <submittedName>
        <fullName evidence="2">Uncharacterized protein</fullName>
    </submittedName>
</protein>